<dbReference type="PANTHER" id="PTHR35704">
    <property type="entry name" value="OS02G0254600 PROTEIN"/>
    <property type="match status" value="1"/>
</dbReference>
<keyword evidence="2" id="KW-1185">Reference proteome</keyword>
<reference evidence="1" key="1">
    <citation type="submission" date="2022-05" db="EMBL/GenBank/DDBJ databases">
        <title>The Musa troglodytarum L. genome provides insights into the mechanism of non-climacteric behaviour and enrichment of carotenoids.</title>
        <authorList>
            <person name="Wang J."/>
        </authorList>
    </citation>
    <scope>NUCLEOTIDE SEQUENCE</scope>
    <source>
        <tissue evidence="1">Leaf</tissue>
    </source>
</reference>
<dbReference type="PANTHER" id="PTHR35704:SF1">
    <property type="entry name" value="OS02G0254600 PROTEIN"/>
    <property type="match status" value="1"/>
</dbReference>
<dbReference type="AlphaFoldDB" id="A0A9E7JV12"/>
<protein>
    <submittedName>
        <fullName evidence="1">Uncharacterized protein</fullName>
    </submittedName>
</protein>
<dbReference type="Proteomes" id="UP001055439">
    <property type="component" value="Chromosome 3"/>
</dbReference>
<evidence type="ECO:0000313" key="2">
    <source>
        <dbReference type="Proteomes" id="UP001055439"/>
    </source>
</evidence>
<evidence type="ECO:0000313" key="1">
    <source>
        <dbReference type="EMBL" id="URD93466.1"/>
    </source>
</evidence>
<name>A0A9E7JV12_9LILI</name>
<sequence>MGNCFVHEERRANEKGEIPSYQTPLMAQQVRDESEAAAGARVIRIKLVVTKQELKEMLRQGEVSHAAMVSLIQREESGSTMEWRPTLESIPEWNE</sequence>
<accession>A0A9E7JV12</accession>
<organism evidence="1 2">
    <name type="scientific">Musa troglodytarum</name>
    <name type="common">fe'i banana</name>
    <dbReference type="NCBI Taxonomy" id="320322"/>
    <lineage>
        <taxon>Eukaryota</taxon>
        <taxon>Viridiplantae</taxon>
        <taxon>Streptophyta</taxon>
        <taxon>Embryophyta</taxon>
        <taxon>Tracheophyta</taxon>
        <taxon>Spermatophyta</taxon>
        <taxon>Magnoliopsida</taxon>
        <taxon>Liliopsida</taxon>
        <taxon>Zingiberales</taxon>
        <taxon>Musaceae</taxon>
        <taxon>Musa</taxon>
    </lineage>
</organism>
<dbReference type="OrthoDB" id="1688863at2759"/>
<dbReference type="EMBL" id="CP097505">
    <property type="protein sequence ID" value="URD93466.1"/>
    <property type="molecule type" value="Genomic_DNA"/>
</dbReference>
<gene>
    <name evidence="1" type="ORF">MUK42_00668</name>
</gene>
<proteinExistence type="predicted"/>